<evidence type="ECO:0000313" key="3">
    <source>
        <dbReference type="Ensembl" id="ENSVKKP00000023414.1"/>
    </source>
</evidence>
<keyword evidence="2" id="KW-0812">Transmembrane</keyword>
<dbReference type="GO" id="GO:0008289">
    <property type="term" value="F:lipid binding"/>
    <property type="evidence" value="ECO:0007669"/>
    <property type="project" value="InterPro"/>
</dbReference>
<feature type="transmembrane region" description="Helical" evidence="2">
    <location>
        <begin position="6"/>
        <end position="29"/>
    </location>
</feature>
<comment type="similarity">
    <text evidence="1">Belongs to the calycin superfamily. Fatty-acid binding protein (FABP) family.</text>
</comment>
<protein>
    <submittedName>
        <fullName evidence="3">Uncharacterized protein</fullName>
    </submittedName>
</protein>
<evidence type="ECO:0000256" key="2">
    <source>
        <dbReference type="SAM" id="Phobius"/>
    </source>
</evidence>
<reference evidence="3" key="2">
    <citation type="submission" date="2025-09" db="UniProtKB">
        <authorList>
            <consortium name="Ensembl"/>
        </authorList>
    </citation>
    <scope>IDENTIFICATION</scope>
</reference>
<dbReference type="InterPro" id="IPR031259">
    <property type="entry name" value="ILBP"/>
</dbReference>
<dbReference type="Gene3D" id="2.40.128.20">
    <property type="match status" value="1"/>
</dbReference>
<keyword evidence="2" id="KW-1133">Transmembrane helix</keyword>
<keyword evidence="2" id="KW-0472">Membrane</keyword>
<evidence type="ECO:0000256" key="1">
    <source>
        <dbReference type="ARBA" id="ARBA00008390"/>
    </source>
</evidence>
<reference evidence="3" key="1">
    <citation type="submission" date="2025-08" db="UniProtKB">
        <authorList>
            <consortium name="Ensembl"/>
        </authorList>
    </citation>
    <scope>IDENTIFICATION</scope>
</reference>
<dbReference type="Ensembl" id="ENSVKKT00000023996.1">
    <property type="protein sequence ID" value="ENSVKKP00000023414.1"/>
    <property type="gene ID" value="ENSVKKG00000015510.1"/>
</dbReference>
<dbReference type="InterPro" id="IPR012674">
    <property type="entry name" value="Calycin"/>
</dbReference>
<dbReference type="AlphaFoldDB" id="A0A8D2LJL4"/>
<keyword evidence="4" id="KW-1185">Reference proteome</keyword>
<dbReference type="Proteomes" id="UP000694545">
    <property type="component" value="Unplaced"/>
</dbReference>
<name>A0A8D2LJL4_VARKO</name>
<accession>A0A8D2LJL4</accession>
<evidence type="ECO:0000313" key="4">
    <source>
        <dbReference type="Proteomes" id="UP000694545"/>
    </source>
</evidence>
<dbReference type="SUPFAM" id="SSF50814">
    <property type="entry name" value="Lipocalins"/>
    <property type="match status" value="1"/>
</dbReference>
<dbReference type="PANTHER" id="PTHR11955">
    <property type="entry name" value="FATTY ACID BINDING PROTEIN"/>
    <property type="match status" value="1"/>
</dbReference>
<proteinExistence type="inferred from homology"/>
<sequence>FHFLLYDFQVALIHTSHILCSVCIMLCSATRKMINAVKPNVVFSCNGDNHEDREISFKLGEEFEETTADGRSVVTLDKSSVNQVQKRDGKGHTIKGKVENSKLLVECVIP</sequence>
<organism evidence="3 4">
    <name type="scientific">Varanus komodoensis</name>
    <name type="common">Komodo dragon</name>
    <dbReference type="NCBI Taxonomy" id="61221"/>
    <lineage>
        <taxon>Eukaryota</taxon>
        <taxon>Metazoa</taxon>
        <taxon>Chordata</taxon>
        <taxon>Craniata</taxon>
        <taxon>Vertebrata</taxon>
        <taxon>Euteleostomi</taxon>
        <taxon>Lepidosauria</taxon>
        <taxon>Squamata</taxon>
        <taxon>Bifurcata</taxon>
        <taxon>Unidentata</taxon>
        <taxon>Episquamata</taxon>
        <taxon>Toxicofera</taxon>
        <taxon>Anguimorpha</taxon>
        <taxon>Paleoanguimorpha</taxon>
        <taxon>Varanoidea</taxon>
        <taxon>Varanidae</taxon>
        <taxon>Varanus</taxon>
    </lineage>
</organism>